<keyword evidence="3" id="KW-0675">Receptor</keyword>
<dbReference type="Pfam" id="PF13620">
    <property type="entry name" value="CarboxypepD_reg"/>
    <property type="match status" value="1"/>
</dbReference>
<sequence>MKYFLITLLFTAFLIPAFGQVSGILIDTANRPVAFATVSLMKSNIQVSTLLSDEKGAFQLDGVISGNYQLKVSMVGYQTWLSSIIEVSAMQRKIDLGRIVLKENKQQLGEVVIRANKPAVEQQAGGLTVNVQNSILTKGSSALQVLQQSPGVVLNPSNNTIALNGKPGVNVMIDGKLLRLSPDQLVSMLSGMSADNIEKIELLNTPPANYDAEGNAGLINIVTKKNKRKGTNGSLTATAGYGVGEKASAAVSVNHNSGNINWYSNYSYQHDRSYDKIFADGTENVGVVGGPVTFNYTGLGKPLTNDESASGGVDIHLNPKTTVGGNFYYSFGQYDQIDNNYGFYALKPDSVLVFNSHITGINHANNLMSSLYWERTISKTEKIRADADYLAYHTNITNNVQSSFLNNQGKTAGAGDSLYSPLQRSLANTLIQVGVAKVDYSGQLNAKWKIESGIKGTYTHTSSSSGIENLVDGQWIANSVGLDGDLAYNETIGAVYAMLTAQLDTATNLVIGGRYEYSRNVTEPGTSALYAIDRKLGMLFPDIVFSKKLSADAGWQLSYTSRISRPSYNDLAAFVTYNDPVSVFTGNPMLLPTVSHNLKFGFNKSGYLFSLLVSRDDHPILETQITTGSTPGLVYLRPENADWQNSITLQATIPVKISDWWNMSYTITGGPKQYRVSYTPQAFEKAYLSGTFNFTETFSLPKHFSAELSGYYNSPSYYGNFSSNSNSMINLGFKKELENNGGTFQLSVSDLLNDANYRSKLGELTRDAFSSSASVGYLAETSRVPVFKLTYYRSFGSSASKKSNKTGEGTEEEQRRLGN</sequence>
<dbReference type="InterPro" id="IPR041700">
    <property type="entry name" value="OMP_b-brl_3"/>
</dbReference>
<dbReference type="PANTHER" id="PTHR40980">
    <property type="entry name" value="PLUG DOMAIN-CONTAINING PROTEIN"/>
    <property type="match status" value="1"/>
</dbReference>
<dbReference type="SUPFAM" id="SSF49464">
    <property type="entry name" value="Carboxypeptidase regulatory domain-like"/>
    <property type="match status" value="1"/>
</dbReference>
<accession>A0A562TNQ9</accession>
<evidence type="ECO:0000259" key="2">
    <source>
        <dbReference type="Pfam" id="PF14905"/>
    </source>
</evidence>
<feature type="region of interest" description="Disordered" evidence="1">
    <location>
        <begin position="797"/>
        <end position="819"/>
    </location>
</feature>
<evidence type="ECO:0000256" key="1">
    <source>
        <dbReference type="SAM" id="MobiDB-lite"/>
    </source>
</evidence>
<name>A0A562TNQ9_9SPHI</name>
<gene>
    <name evidence="3" type="ORF">JN11_04482</name>
</gene>
<dbReference type="Proteomes" id="UP000317010">
    <property type="component" value="Unassembled WGS sequence"/>
</dbReference>
<dbReference type="Gene3D" id="2.170.130.10">
    <property type="entry name" value="TonB-dependent receptor, plug domain"/>
    <property type="match status" value="1"/>
</dbReference>
<dbReference type="RefSeq" id="WP_144916197.1">
    <property type="nucleotide sequence ID" value="NZ_VLLI01000017.1"/>
</dbReference>
<keyword evidence="4" id="KW-1185">Reference proteome</keyword>
<evidence type="ECO:0000313" key="4">
    <source>
        <dbReference type="Proteomes" id="UP000317010"/>
    </source>
</evidence>
<comment type="caution">
    <text evidence="3">The sequence shown here is derived from an EMBL/GenBank/DDBJ whole genome shotgun (WGS) entry which is preliminary data.</text>
</comment>
<reference evidence="3 4" key="1">
    <citation type="submission" date="2019-07" db="EMBL/GenBank/DDBJ databases">
        <title>Genomic Encyclopedia of Archaeal and Bacterial Type Strains, Phase II (KMG-II): from individual species to whole genera.</title>
        <authorList>
            <person name="Goeker M."/>
        </authorList>
    </citation>
    <scope>NUCLEOTIDE SEQUENCE [LARGE SCALE GENOMIC DNA]</scope>
    <source>
        <strain evidence="3 4">ATCC BAA-1854</strain>
    </source>
</reference>
<evidence type="ECO:0000313" key="3">
    <source>
        <dbReference type="EMBL" id="TWI95053.1"/>
    </source>
</evidence>
<dbReference type="Gene3D" id="2.60.40.1120">
    <property type="entry name" value="Carboxypeptidase-like, regulatory domain"/>
    <property type="match status" value="1"/>
</dbReference>
<dbReference type="InterPro" id="IPR037066">
    <property type="entry name" value="Plug_dom_sf"/>
</dbReference>
<dbReference type="InterPro" id="IPR008969">
    <property type="entry name" value="CarboxyPept-like_regulatory"/>
</dbReference>
<proteinExistence type="predicted"/>
<protein>
    <submittedName>
        <fullName evidence="3">Outer membrane receptor protein involved in Fe transport</fullName>
    </submittedName>
</protein>
<dbReference type="OrthoDB" id="905812at2"/>
<dbReference type="AlphaFoldDB" id="A0A562TNQ9"/>
<feature type="domain" description="Outer membrane protein beta-barrel" evidence="2">
    <location>
        <begin position="378"/>
        <end position="761"/>
    </location>
</feature>
<dbReference type="PANTHER" id="PTHR40980:SF4">
    <property type="entry name" value="TONB-DEPENDENT RECEPTOR-LIKE BETA-BARREL DOMAIN-CONTAINING PROTEIN"/>
    <property type="match status" value="1"/>
</dbReference>
<dbReference type="Pfam" id="PF14905">
    <property type="entry name" value="OMP_b-brl_3"/>
    <property type="match status" value="1"/>
</dbReference>
<dbReference type="SUPFAM" id="SSF56935">
    <property type="entry name" value="Porins"/>
    <property type="match status" value="1"/>
</dbReference>
<organism evidence="3 4">
    <name type="scientific">Mucilaginibacter frigoritolerans</name>
    <dbReference type="NCBI Taxonomy" id="652788"/>
    <lineage>
        <taxon>Bacteria</taxon>
        <taxon>Pseudomonadati</taxon>
        <taxon>Bacteroidota</taxon>
        <taxon>Sphingobacteriia</taxon>
        <taxon>Sphingobacteriales</taxon>
        <taxon>Sphingobacteriaceae</taxon>
        <taxon>Mucilaginibacter</taxon>
    </lineage>
</organism>
<dbReference type="EMBL" id="VLLI01000017">
    <property type="protein sequence ID" value="TWI95053.1"/>
    <property type="molecule type" value="Genomic_DNA"/>
</dbReference>